<evidence type="ECO:0000256" key="1">
    <source>
        <dbReference type="ARBA" id="ARBA00022630"/>
    </source>
</evidence>
<dbReference type="Gene3D" id="3.40.109.10">
    <property type="entry name" value="NADH Oxidase"/>
    <property type="match status" value="1"/>
</dbReference>
<dbReference type="SUPFAM" id="SSF55469">
    <property type="entry name" value="FMN-dependent nitroreductase-like"/>
    <property type="match status" value="1"/>
</dbReference>
<protein>
    <submittedName>
        <fullName evidence="5">Nitroreductase family protein</fullName>
    </submittedName>
</protein>
<accession>A0A6S6RRP9</accession>
<dbReference type="CDD" id="cd02144">
    <property type="entry name" value="iodotyrosine_dehalogenase"/>
    <property type="match status" value="1"/>
</dbReference>
<organism evidence="5">
    <name type="scientific">uncultured Aureispira sp</name>
    <dbReference type="NCBI Taxonomy" id="1331704"/>
    <lineage>
        <taxon>Bacteria</taxon>
        <taxon>Pseudomonadati</taxon>
        <taxon>Bacteroidota</taxon>
        <taxon>Saprospiria</taxon>
        <taxon>Saprospirales</taxon>
        <taxon>Saprospiraceae</taxon>
        <taxon>Aureispira</taxon>
        <taxon>environmental samples</taxon>
    </lineage>
</organism>
<dbReference type="InterPro" id="IPR029479">
    <property type="entry name" value="Nitroreductase"/>
</dbReference>
<evidence type="ECO:0000259" key="4">
    <source>
        <dbReference type="Pfam" id="PF00881"/>
    </source>
</evidence>
<evidence type="ECO:0000313" key="5">
    <source>
        <dbReference type="EMBL" id="CAA6798515.1"/>
    </source>
</evidence>
<reference evidence="5" key="1">
    <citation type="submission" date="2020-01" db="EMBL/GenBank/DDBJ databases">
        <authorList>
            <person name="Meier V. D."/>
            <person name="Meier V D."/>
        </authorList>
    </citation>
    <scope>NUCLEOTIDE SEQUENCE</scope>
    <source>
        <strain evidence="5">HLG_WM_MAG_10</strain>
    </source>
</reference>
<sequence length="220" mass="25029">MSSHPFISHTRPILSDAQLLENSKVFYEEMDTRRTVRHFSTQPVPKAVIENIIQTASTAPSGAHKQPWTFAVISSPEMKRKIRIAAEKEEQENYQGRMSDEWIRDLEPLGTDENKPFLEDAPYLIAVFKKAYNIHPEGKQKNYYVNESVGLAAGFLIAAIHQAGLCSLTHTPSPMNFLEKILERPKNERAVLLLPVGYPSEEAVVPDIQRRPLEDVSVWY</sequence>
<dbReference type="InterPro" id="IPR050627">
    <property type="entry name" value="Nitroreductase/BluB"/>
</dbReference>
<keyword evidence="3" id="KW-0560">Oxidoreductase</keyword>
<name>A0A6S6RRP9_9BACT</name>
<dbReference type="EMBL" id="CACVAQ010000007">
    <property type="protein sequence ID" value="CAA6798515.1"/>
    <property type="molecule type" value="Genomic_DNA"/>
</dbReference>
<dbReference type="Pfam" id="PF00881">
    <property type="entry name" value="Nitroreductase"/>
    <property type="match status" value="1"/>
</dbReference>
<dbReference type="AlphaFoldDB" id="A0A6S6RRP9"/>
<dbReference type="InterPro" id="IPR000415">
    <property type="entry name" value="Nitroreductase-like"/>
</dbReference>
<keyword evidence="1" id="KW-0285">Flavoprotein</keyword>
<gene>
    <name evidence="5" type="ORF">HELGO_WM28145</name>
</gene>
<feature type="domain" description="Nitroreductase" evidence="4">
    <location>
        <begin position="32"/>
        <end position="198"/>
    </location>
</feature>
<evidence type="ECO:0000256" key="3">
    <source>
        <dbReference type="ARBA" id="ARBA00023002"/>
    </source>
</evidence>
<dbReference type="PANTHER" id="PTHR23026:SF90">
    <property type="entry name" value="IODOTYROSINE DEIODINASE 1"/>
    <property type="match status" value="1"/>
</dbReference>
<dbReference type="GO" id="GO:0016491">
    <property type="term" value="F:oxidoreductase activity"/>
    <property type="evidence" value="ECO:0007669"/>
    <property type="project" value="UniProtKB-KW"/>
</dbReference>
<keyword evidence="2" id="KW-0288">FMN</keyword>
<proteinExistence type="predicted"/>
<dbReference type="PANTHER" id="PTHR23026">
    <property type="entry name" value="NADPH NITROREDUCTASE"/>
    <property type="match status" value="1"/>
</dbReference>
<evidence type="ECO:0000256" key="2">
    <source>
        <dbReference type="ARBA" id="ARBA00022643"/>
    </source>
</evidence>